<organism evidence="1 2">
    <name type="scientific">Romanomermis culicivorax</name>
    <name type="common">Nematode worm</name>
    <dbReference type="NCBI Taxonomy" id="13658"/>
    <lineage>
        <taxon>Eukaryota</taxon>
        <taxon>Metazoa</taxon>
        <taxon>Ecdysozoa</taxon>
        <taxon>Nematoda</taxon>
        <taxon>Enoplea</taxon>
        <taxon>Dorylaimia</taxon>
        <taxon>Mermithida</taxon>
        <taxon>Mermithoidea</taxon>
        <taxon>Mermithidae</taxon>
        <taxon>Romanomermis</taxon>
    </lineage>
</organism>
<reference evidence="2" key="1">
    <citation type="submission" date="2022-11" db="UniProtKB">
        <authorList>
            <consortium name="WormBaseParasite"/>
        </authorList>
    </citation>
    <scope>IDENTIFICATION</scope>
</reference>
<evidence type="ECO:0000313" key="2">
    <source>
        <dbReference type="WBParaSite" id="nRc.2.0.1.t33547-RA"/>
    </source>
</evidence>
<evidence type="ECO:0000313" key="1">
    <source>
        <dbReference type="Proteomes" id="UP000887565"/>
    </source>
</evidence>
<dbReference type="AlphaFoldDB" id="A0A915K6N6"/>
<proteinExistence type="predicted"/>
<name>A0A915K6N6_ROMCU</name>
<protein>
    <submittedName>
        <fullName evidence="2">Uncharacterized protein</fullName>
    </submittedName>
</protein>
<dbReference type="Proteomes" id="UP000887565">
    <property type="component" value="Unplaced"/>
</dbReference>
<accession>A0A915K6N6</accession>
<sequence length="175" mass="19806">MHVKTVTEDLINWWDVTTFGRALCDYRMIKMSFGLRCVPYGKNAEVWMLRLRCLRCAPYGRCKHTQTVQRGEAMLSLFCIILEILELIGVSNAQCPSATWSPGAMLGMSGCLALMPDKTDPTPWGYSNYVCRTMDPRSKMVSFKSTAQFVQFKTVARTMEQLLYAQIHVAGASEK</sequence>
<dbReference type="WBParaSite" id="nRc.2.0.1.t33547-RA">
    <property type="protein sequence ID" value="nRc.2.0.1.t33547-RA"/>
    <property type="gene ID" value="nRc.2.0.1.g33547"/>
</dbReference>
<keyword evidence="1" id="KW-1185">Reference proteome</keyword>